<evidence type="ECO:0000256" key="6">
    <source>
        <dbReference type="ARBA" id="ARBA00022449"/>
    </source>
</evidence>
<dbReference type="NCBIfam" id="TIGR00797">
    <property type="entry name" value="matE"/>
    <property type="match status" value="1"/>
</dbReference>
<evidence type="ECO:0000313" key="14">
    <source>
        <dbReference type="EMBL" id="MBS4197729.1"/>
    </source>
</evidence>
<comment type="similarity">
    <text evidence="3">Belongs to the multi antimicrobial extrusion (MATE) (TC 2.A.66.1) family.</text>
</comment>
<feature type="transmembrane region" description="Helical" evidence="13">
    <location>
        <begin position="133"/>
        <end position="152"/>
    </location>
</feature>
<keyword evidence="8 13" id="KW-0812">Transmembrane</keyword>
<dbReference type="Pfam" id="PF01554">
    <property type="entry name" value="MatE"/>
    <property type="match status" value="2"/>
</dbReference>
<feature type="transmembrane region" description="Helical" evidence="13">
    <location>
        <begin position="385"/>
        <end position="402"/>
    </location>
</feature>
<comment type="subcellular location">
    <subcellularLocation>
        <location evidence="2">Cell membrane</location>
        <topology evidence="2">Multi-pass membrane protein</topology>
    </subcellularLocation>
</comment>
<evidence type="ECO:0000256" key="7">
    <source>
        <dbReference type="ARBA" id="ARBA00022475"/>
    </source>
</evidence>
<proteinExistence type="inferred from homology"/>
<dbReference type="GO" id="GO:0006811">
    <property type="term" value="P:monoatomic ion transport"/>
    <property type="evidence" value="ECO:0007669"/>
    <property type="project" value="UniProtKB-KW"/>
</dbReference>
<gene>
    <name evidence="14" type="ORF">KHA97_22050</name>
</gene>
<name>A0A942TKN4_9BACI</name>
<feature type="transmembrane region" description="Helical" evidence="13">
    <location>
        <begin position="357"/>
        <end position="379"/>
    </location>
</feature>
<evidence type="ECO:0000256" key="1">
    <source>
        <dbReference type="ARBA" id="ARBA00003408"/>
    </source>
</evidence>
<feature type="transmembrane region" description="Helical" evidence="13">
    <location>
        <begin position="27"/>
        <end position="48"/>
    </location>
</feature>
<dbReference type="Proteomes" id="UP000681414">
    <property type="component" value="Unassembled WGS sequence"/>
</dbReference>
<comment type="function">
    <text evidence="1">Multidrug efflux pump.</text>
</comment>
<dbReference type="InterPro" id="IPR002528">
    <property type="entry name" value="MATE_fam"/>
</dbReference>
<evidence type="ECO:0000256" key="13">
    <source>
        <dbReference type="SAM" id="Phobius"/>
    </source>
</evidence>
<organism evidence="14 15">
    <name type="scientific">Lederbergia citri</name>
    <dbReference type="NCBI Taxonomy" id="2833580"/>
    <lineage>
        <taxon>Bacteria</taxon>
        <taxon>Bacillati</taxon>
        <taxon>Bacillota</taxon>
        <taxon>Bacilli</taxon>
        <taxon>Bacillales</taxon>
        <taxon>Bacillaceae</taxon>
        <taxon>Lederbergia</taxon>
    </lineage>
</organism>
<accession>A0A942TKN4</accession>
<feature type="transmembrane region" description="Helical" evidence="13">
    <location>
        <begin position="328"/>
        <end position="345"/>
    </location>
</feature>
<evidence type="ECO:0000256" key="10">
    <source>
        <dbReference type="ARBA" id="ARBA00023065"/>
    </source>
</evidence>
<keyword evidence="7" id="KW-1003">Cell membrane</keyword>
<keyword evidence="11 13" id="KW-0472">Membrane</keyword>
<evidence type="ECO:0000256" key="12">
    <source>
        <dbReference type="ARBA" id="ARBA00031636"/>
    </source>
</evidence>
<evidence type="ECO:0000256" key="8">
    <source>
        <dbReference type="ARBA" id="ARBA00022692"/>
    </source>
</evidence>
<dbReference type="GO" id="GO:0042910">
    <property type="term" value="F:xenobiotic transmembrane transporter activity"/>
    <property type="evidence" value="ECO:0007669"/>
    <property type="project" value="InterPro"/>
</dbReference>
<feature type="transmembrane region" description="Helical" evidence="13">
    <location>
        <begin position="158"/>
        <end position="181"/>
    </location>
</feature>
<comment type="caution">
    <text evidence="14">The sequence shown here is derived from an EMBL/GenBank/DDBJ whole genome shotgun (WGS) entry which is preliminary data.</text>
</comment>
<evidence type="ECO:0000256" key="9">
    <source>
        <dbReference type="ARBA" id="ARBA00022989"/>
    </source>
</evidence>
<dbReference type="InterPro" id="IPR050222">
    <property type="entry name" value="MATE_MdtK"/>
</dbReference>
<sequence length="418" mass="45282">MADALIVGKFVGSRALASVGATGSTFFFILSLTLGLTNAFSIVMSQYFGAKNEEMVRKTLVSSIYITIACTILLAIVGIFGARPLMQLLKAPTEIIDDAVLYIQICIGGSVGLLFYNAASAVLRAVGDSRTPLYFLILSSILNVLLDLLFVLSFGMGVAGVAIATVISQVVSAVICVIYTYQKFPIFRVKRTDWSPHYGNIGMISKIGIPMGLQSLLLSIGEMTVTGVVNSFGTNAVAAYTTGMRIQQFATLAFFNMAQAYSTFAAQNLGAKKFTRIQDSFKKVALILIAITLVSGGLIIIFADEIVRLFISNQDAHLEEIVKMSKQLLFISACFFPFLGLIWFYNNTLRGMGEVAIPLFSGIVELIAKVGLSITLGMMFGYIGVWWAGPIGWALGLIPSVIQYHSGRWKRQADRIAA</sequence>
<dbReference type="PIRSF" id="PIRSF006603">
    <property type="entry name" value="DinF"/>
    <property type="match status" value="1"/>
</dbReference>
<evidence type="ECO:0000256" key="5">
    <source>
        <dbReference type="ARBA" id="ARBA00022448"/>
    </source>
</evidence>
<dbReference type="GO" id="GO:0005886">
    <property type="term" value="C:plasma membrane"/>
    <property type="evidence" value="ECO:0007669"/>
    <property type="project" value="UniProtKB-SubCell"/>
</dbReference>
<feature type="transmembrane region" description="Helical" evidence="13">
    <location>
        <begin position="60"/>
        <end position="81"/>
    </location>
</feature>
<dbReference type="PANTHER" id="PTHR43298">
    <property type="entry name" value="MULTIDRUG RESISTANCE PROTEIN NORM-RELATED"/>
    <property type="match status" value="1"/>
</dbReference>
<reference evidence="14 15" key="1">
    <citation type="submission" date="2021-05" db="EMBL/GenBank/DDBJ databases">
        <title>Novel Bacillus species.</title>
        <authorList>
            <person name="Liu G."/>
        </authorList>
    </citation>
    <scope>NUCLEOTIDE SEQUENCE [LARGE SCALE GENOMIC DNA]</scope>
    <source>
        <strain evidence="15">FJAT-49780</strain>
    </source>
</reference>
<dbReference type="InterPro" id="IPR048279">
    <property type="entry name" value="MdtK-like"/>
</dbReference>
<keyword evidence="9 13" id="KW-1133">Transmembrane helix</keyword>
<feature type="transmembrane region" description="Helical" evidence="13">
    <location>
        <begin position="101"/>
        <end position="126"/>
    </location>
</feature>
<keyword evidence="5" id="KW-0813">Transport</keyword>
<dbReference type="AlphaFoldDB" id="A0A942TKN4"/>
<evidence type="ECO:0000256" key="2">
    <source>
        <dbReference type="ARBA" id="ARBA00004651"/>
    </source>
</evidence>
<keyword evidence="15" id="KW-1185">Reference proteome</keyword>
<dbReference type="EMBL" id="JAGYPG010000005">
    <property type="protein sequence ID" value="MBS4197729.1"/>
    <property type="molecule type" value="Genomic_DNA"/>
</dbReference>
<dbReference type="PANTHER" id="PTHR43298:SF2">
    <property type="entry name" value="FMN_FAD EXPORTER YEEO-RELATED"/>
    <property type="match status" value="1"/>
</dbReference>
<dbReference type="CDD" id="cd13138">
    <property type="entry name" value="MATE_yoeA_like"/>
    <property type="match status" value="1"/>
</dbReference>
<evidence type="ECO:0000256" key="4">
    <source>
        <dbReference type="ARBA" id="ARBA00020268"/>
    </source>
</evidence>
<dbReference type="GO" id="GO:0015297">
    <property type="term" value="F:antiporter activity"/>
    <property type="evidence" value="ECO:0007669"/>
    <property type="project" value="UniProtKB-KW"/>
</dbReference>
<feature type="transmembrane region" description="Helical" evidence="13">
    <location>
        <begin position="284"/>
        <end position="303"/>
    </location>
</feature>
<protein>
    <recommendedName>
        <fullName evidence="4">Probable multidrug resistance protein NorM</fullName>
    </recommendedName>
    <alternativeName>
        <fullName evidence="12">Multidrug-efflux transporter</fullName>
    </alternativeName>
</protein>
<keyword evidence="10" id="KW-0406">Ion transport</keyword>
<keyword evidence="6" id="KW-0050">Antiport</keyword>
<evidence type="ECO:0000256" key="11">
    <source>
        <dbReference type="ARBA" id="ARBA00023136"/>
    </source>
</evidence>
<evidence type="ECO:0000313" key="15">
    <source>
        <dbReference type="Proteomes" id="UP000681414"/>
    </source>
</evidence>
<evidence type="ECO:0000256" key="3">
    <source>
        <dbReference type="ARBA" id="ARBA00010199"/>
    </source>
</evidence>